<dbReference type="Gene3D" id="3.40.50.2300">
    <property type="match status" value="1"/>
</dbReference>
<evidence type="ECO:0000313" key="3">
    <source>
        <dbReference type="Proteomes" id="UP000286598"/>
    </source>
</evidence>
<dbReference type="InterPro" id="IPR001789">
    <property type="entry name" value="Sig_transdc_resp-reg_receiver"/>
</dbReference>
<keyword evidence="3" id="KW-1185">Reference proteome</keyword>
<organism evidence="2 3">
    <name type="scientific">Leyella stercorea</name>
    <dbReference type="NCBI Taxonomy" id="363265"/>
    <lineage>
        <taxon>Bacteria</taxon>
        <taxon>Pseudomonadati</taxon>
        <taxon>Bacteroidota</taxon>
        <taxon>Bacteroidia</taxon>
        <taxon>Bacteroidales</taxon>
        <taxon>Prevotellaceae</taxon>
        <taxon>Leyella</taxon>
    </lineage>
</organism>
<name>A0A3C0CDK6_9BACT</name>
<protein>
    <submittedName>
        <fullName evidence="2">Response regulator</fullName>
    </submittedName>
</protein>
<evidence type="ECO:0000313" key="2">
    <source>
        <dbReference type="EMBL" id="RHK51254.1"/>
    </source>
</evidence>
<dbReference type="PANTHER" id="PTHR44591">
    <property type="entry name" value="STRESS RESPONSE REGULATOR PROTEIN 1"/>
    <property type="match status" value="1"/>
</dbReference>
<accession>A0A3C0CDK6</accession>
<dbReference type="PROSITE" id="PS50110">
    <property type="entry name" value="RESPONSE_REGULATORY"/>
    <property type="match status" value="1"/>
</dbReference>
<dbReference type="AlphaFoldDB" id="A0A3C0CDK6"/>
<dbReference type="Proteomes" id="UP000286598">
    <property type="component" value="Unassembled WGS sequence"/>
</dbReference>
<comment type="caution">
    <text evidence="2">The sequence shown here is derived from an EMBL/GenBank/DDBJ whole genome shotgun (WGS) entry which is preliminary data.</text>
</comment>
<proteinExistence type="predicted"/>
<dbReference type="GO" id="GO:0000160">
    <property type="term" value="P:phosphorelay signal transduction system"/>
    <property type="evidence" value="ECO:0007669"/>
    <property type="project" value="InterPro"/>
</dbReference>
<dbReference type="SMART" id="SM00448">
    <property type="entry name" value="REC"/>
    <property type="match status" value="1"/>
</dbReference>
<keyword evidence="1" id="KW-0597">Phosphoprotein</keyword>
<dbReference type="OrthoDB" id="9796457at2"/>
<evidence type="ECO:0000256" key="1">
    <source>
        <dbReference type="ARBA" id="ARBA00022553"/>
    </source>
</evidence>
<reference evidence="2 3" key="1">
    <citation type="submission" date="2018-08" db="EMBL/GenBank/DDBJ databases">
        <title>A genome reference for cultivated species of the human gut microbiota.</title>
        <authorList>
            <person name="Zou Y."/>
            <person name="Xue W."/>
            <person name="Luo G."/>
        </authorList>
    </citation>
    <scope>NUCLEOTIDE SEQUENCE [LARGE SCALE GENOMIC DNA]</scope>
    <source>
        <strain evidence="2 3">AF42-9</strain>
    </source>
</reference>
<dbReference type="InterPro" id="IPR050595">
    <property type="entry name" value="Bact_response_regulator"/>
</dbReference>
<gene>
    <name evidence="2" type="ORF">DW060_04985</name>
</gene>
<sequence length="154" mass="17111">MKEIAGVCSNTFKILIVDDIPLNLLLLDKMLKPFEFQLVKASNGREALHAIQERLGTPEEIDLAIVDLMMPDIDGYKVIEVLRNGANDGEFNIPAHSKEKLPIVILSGMNFSEDIKRGLELGANQFVTKPVVMAQLYSTITEELTKKIQAGKCQ</sequence>
<dbReference type="InterPro" id="IPR011006">
    <property type="entry name" value="CheY-like_superfamily"/>
</dbReference>
<dbReference type="EMBL" id="QRNO01000018">
    <property type="protein sequence ID" value="RHK51254.1"/>
    <property type="molecule type" value="Genomic_DNA"/>
</dbReference>
<dbReference type="SUPFAM" id="SSF52172">
    <property type="entry name" value="CheY-like"/>
    <property type="match status" value="1"/>
</dbReference>
<dbReference type="RefSeq" id="WP_118355018.1">
    <property type="nucleotide sequence ID" value="NZ_DBFBQH010000025.1"/>
</dbReference>
<dbReference type="Pfam" id="PF00072">
    <property type="entry name" value="Response_reg"/>
    <property type="match status" value="1"/>
</dbReference>
<dbReference type="PANTHER" id="PTHR44591:SF3">
    <property type="entry name" value="RESPONSE REGULATORY DOMAIN-CONTAINING PROTEIN"/>
    <property type="match status" value="1"/>
</dbReference>